<organism evidence="1 2">
    <name type="scientific">Staphylococcus gallinarum</name>
    <dbReference type="NCBI Taxonomy" id="1293"/>
    <lineage>
        <taxon>Bacteria</taxon>
        <taxon>Bacillati</taxon>
        <taxon>Bacillota</taxon>
        <taxon>Bacilli</taxon>
        <taxon>Bacillales</taxon>
        <taxon>Staphylococcaceae</taxon>
        <taxon>Staphylococcus</taxon>
    </lineage>
</organism>
<dbReference type="Proteomes" id="UP000321057">
    <property type="component" value="Unassembled WGS sequence"/>
</dbReference>
<proteinExistence type="predicted"/>
<evidence type="ECO:0000313" key="2">
    <source>
        <dbReference type="Proteomes" id="UP000321057"/>
    </source>
</evidence>
<protein>
    <submittedName>
        <fullName evidence="1">Uncharacterized protein</fullName>
    </submittedName>
</protein>
<comment type="caution">
    <text evidence="1">The sequence shown here is derived from an EMBL/GenBank/DDBJ whole genome shotgun (WGS) entry which is preliminary data.</text>
</comment>
<gene>
    <name evidence="1" type="ORF">SGA02_11600</name>
</gene>
<keyword evidence="2" id="KW-1185">Reference proteome</keyword>
<reference evidence="1 2" key="1">
    <citation type="submission" date="2019-07" db="EMBL/GenBank/DDBJ databases">
        <title>Whole genome shotgun sequence of Staphylococcus gallinarum NBRC 109767.</title>
        <authorList>
            <person name="Hosoyama A."/>
            <person name="Uohara A."/>
            <person name="Ohji S."/>
            <person name="Ichikawa N."/>
        </authorList>
    </citation>
    <scope>NUCLEOTIDE SEQUENCE [LARGE SCALE GENOMIC DNA]</scope>
    <source>
        <strain evidence="1 2">NBRC 109767</strain>
    </source>
</reference>
<name>A0ABQ0Y1Q5_STAGA</name>
<evidence type="ECO:0000313" key="1">
    <source>
        <dbReference type="EMBL" id="GEQ05332.1"/>
    </source>
</evidence>
<dbReference type="EMBL" id="BKAX01000003">
    <property type="protein sequence ID" value="GEQ05332.1"/>
    <property type="molecule type" value="Genomic_DNA"/>
</dbReference>
<accession>A0ABQ0Y1Q5</accession>
<sequence>MLKIKSSLITSLLNLVMFYIEYFRALFNRYCCLKCYLLFNRNWNKFLFYNIRVRALFQAICNIK</sequence>